<dbReference type="SUPFAM" id="SSF103481">
    <property type="entry name" value="Multidrug resistance efflux transporter EmrE"/>
    <property type="match status" value="2"/>
</dbReference>
<dbReference type="PANTHER" id="PTHR22911">
    <property type="entry name" value="ACYL-MALONYL CONDENSING ENZYME-RELATED"/>
    <property type="match status" value="1"/>
</dbReference>
<feature type="domain" description="EamA" evidence="9">
    <location>
        <begin position="19"/>
        <end position="149"/>
    </location>
</feature>
<feature type="transmembrane region" description="Helical" evidence="8">
    <location>
        <begin position="136"/>
        <end position="152"/>
    </location>
</feature>
<dbReference type="InterPro" id="IPR037185">
    <property type="entry name" value="EmrE-like"/>
</dbReference>
<comment type="subcellular location">
    <subcellularLocation>
        <location evidence="1">Cell membrane</location>
        <topology evidence="1">Multi-pass membrane protein</topology>
    </subcellularLocation>
</comment>
<dbReference type="GO" id="GO:0005886">
    <property type="term" value="C:plasma membrane"/>
    <property type="evidence" value="ECO:0007669"/>
    <property type="project" value="UniProtKB-SubCell"/>
</dbReference>
<organism evidence="10 11">
    <name type="scientific">Desulfovibrio litoralis DSM 11393</name>
    <dbReference type="NCBI Taxonomy" id="1121455"/>
    <lineage>
        <taxon>Bacteria</taxon>
        <taxon>Pseudomonadati</taxon>
        <taxon>Thermodesulfobacteriota</taxon>
        <taxon>Desulfovibrionia</taxon>
        <taxon>Desulfovibrionales</taxon>
        <taxon>Desulfovibrionaceae</taxon>
        <taxon>Desulfovibrio</taxon>
    </lineage>
</organism>
<reference evidence="10 11" key="1">
    <citation type="submission" date="2016-12" db="EMBL/GenBank/DDBJ databases">
        <authorList>
            <person name="Song W.-J."/>
            <person name="Kurnit D.M."/>
        </authorList>
    </citation>
    <scope>NUCLEOTIDE SEQUENCE [LARGE SCALE GENOMIC DNA]</scope>
    <source>
        <strain evidence="10 11">DSM 11393</strain>
    </source>
</reference>
<evidence type="ECO:0000256" key="4">
    <source>
        <dbReference type="ARBA" id="ARBA00022475"/>
    </source>
</evidence>
<name>A0A1M7RX62_9BACT</name>
<feature type="transmembrane region" description="Helical" evidence="8">
    <location>
        <begin position="247"/>
        <end position="269"/>
    </location>
</feature>
<proteinExistence type="inferred from homology"/>
<evidence type="ECO:0000256" key="1">
    <source>
        <dbReference type="ARBA" id="ARBA00004651"/>
    </source>
</evidence>
<evidence type="ECO:0000313" key="11">
    <source>
        <dbReference type="Proteomes" id="UP000186469"/>
    </source>
</evidence>
<comment type="similarity">
    <text evidence="2">Belongs to the EamA transporter family.</text>
</comment>
<dbReference type="InterPro" id="IPR000620">
    <property type="entry name" value="EamA_dom"/>
</dbReference>
<feature type="transmembrane region" description="Helical" evidence="8">
    <location>
        <begin position="77"/>
        <end position="100"/>
    </location>
</feature>
<evidence type="ECO:0000259" key="9">
    <source>
        <dbReference type="Pfam" id="PF00892"/>
    </source>
</evidence>
<dbReference type="NCBIfam" id="TIGR00688">
    <property type="entry name" value="rarD"/>
    <property type="match status" value="1"/>
</dbReference>
<dbReference type="InterPro" id="IPR004626">
    <property type="entry name" value="RarD"/>
</dbReference>
<feature type="transmembrane region" description="Helical" evidence="8">
    <location>
        <begin position="187"/>
        <end position="207"/>
    </location>
</feature>
<dbReference type="STRING" id="1121455.SAMN02745728_00294"/>
<evidence type="ECO:0000256" key="5">
    <source>
        <dbReference type="ARBA" id="ARBA00022692"/>
    </source>
</evidence>
<dbReference type="RefSeq" id="WP_072695761.1">
    <property type="nucleotide sequence ID" value="NZ_FRDI01000002.1"/>
</dbReference>
<dbReference type="EMBL" id="FRDI01000002">
    <property type="protein sequence ID" value="SHN50865.1"/>
    <property type="molecule type" value="Genomic_DNA"/>
</dbReference>
<feature type="transmembrane region" description="Helical" evidence="8">
    <location>
        <begin position="47"/>
        <end position="65"/>
    </location>
</feature>
<feature type="transmembrane region" description="Helical" evidence="8">
    <location>
        <begin position="112"/>
        <end position="129"/>
    </location>
</feature>
<dbReference type="Proteomes" id="UP000186469">
    <property type="component" value="Unassembled WGS sequence"/>
</dbReference>
<evidence type="ECO:0000256" key="2">
    <source>
        <dbReference type="ARBA" id="ARBA00007362"/>
    </source>
</evidence>
<accession>A0A1M7RX62</accession>
<keyword evidence="6 8" id="KW-1133">Transmembrane helix</keyword>
<dbReference type="Pfam" id="PF00892">
    <property type="entry name" value="EamA"/>
    <property type="match status" value="1"/>
</dbReference>
<feature type="transmembrane region" description="Helical" evidence="8">
    <location>
        <begin position="16"/>
        <end position="35"/>
    </location>
</feature>
<feature type="transmembrane region" description="Helical" evidence="8">
    <location>
        <begin position="158"/>
        <end position="175"/>
    </location>
</feature>
<keyword evidence="11" id="KW-1185">Reference proteome</keyword>
<evidence type="ECO:0000256" key="8">
    <source>
        <dbReference type="SAM" id="Phobius"/>
    </source>
</evidence>
<feature type="transmembrane region" description="Helical" evidence="8">
    <location>
        <begin position="219"/>
        <end position="240"/>
    </location>
</feature>
<keyword evidence="3" id="KW-0813">Transport</keyword>
<evidence type="ECO:0000256" key="7">
    <source>
        <dbReference type="ARBA" id="ARBA00023136"/>
    </source>
</evidence>
<protein>
    <submittedName>
        <fullName evidence="10">Chloramphenicol-sensitive protein RarD</fullName>
    </submittedName>
</protein>
<evidence type="ECO:0000256" key="6">
    <source>
        <dbReference type="ARBA" id="ARBA00022989"/>
    </source>
</evidence>
<keyword evidence="5 8" id="KW-0812">Transmembrane</keyword>
<keyword evidence="7 8" id="KW-0472">Membrane</keyword>
<dbReference type="PANTHER" id="PTHR22911:SF137">
    <property type="entry name" value="SOLUTE CARRIER FAMILY 35 MEMBER G2-RELATED"/>
    <property type="match status" value="1"/>
</dbReference>
<evidence type="ECO:0000256" key="3">
    <source>
        <dbReference type="ARBA" id="ARBA00022448"/>
    </source>
</evidence>
<feature type="transmembrane region" description="Helical" evidence="8">
    <location>
        <begin position="275"/>
        <end position="293"/>
    </location>
</feature>
<dbReference type="AlphaFoldDB" id="A0A1M7RX62"/>
<sequence>MQETVSKANPPLSSRLPWLAAFGSFFIWGALPIYWHALDTVNSLEILAHRIFWSFIFLFFILLWRKEVKKSYALLKNNMILLSVFTSGGLLTFNWLLYIWAVTHNQIIDASLGYFITPLINVVLGVIFFKNKLNRVQSFAIVIAACGVFYQLYAQGTIPIVGLSLAISFSFYGMMRKKVAVESLPGLFLETTIFAIPAFLWLIFLQIKGSATFFHVPSSIHLLLIFSGVITSVPLLMYAYAARQMSFVSLGLIQYVTPSLAFLVGFFIFKETFNIHMAITFLCIWTALAIYTADSLYTFKRRLVINKIIS</sequence>
<dbReference type="OrthoDB" id="369870at2"/>
<keyword evidence="4" id="KW-1003">Cell membrane</keyword>
<evidence type="ECO:0000313" key="10">
    <source>
        <dbReference type="EMBL" id="SHN50865.1"/>
    </source>
</evidence>
<gene>
    <name evidence="10" type="ORF">SAMN02745728_00294</name>
</gene>